<dbReference type="Proteomes" id="UP001080333">
    <property type="component" value="Unassembled WGS sequence"/>
</dbReference>
<dbReference type="RefSeq" id="WP_216988103.1">
    <property type="nucleotide sequence ID" value="NZ_QVOQ01000026.1"/>
</dbReference>
<reference evidence="1" key="1">
    <citation type="submission" date="2018-08" db="EMBL/GenBank/DDBJ databases">
        <title>Draft genome sequences of Leuconostoc spp. and Weissella spp. with biocontrol potential.</title>
        <authorList>
            <person name="Lo R."/>
            <person name="Ho V.T.T."/>
            <person name="Turner M.S."/>
        </authorList>
    </citation>
    <scope>NUCLEOTIDE SEQUENCE</scope>
    <source>
        <strain evidence="1">156</strain>
    </source>
</reference>
<dbReference type="Pfam" id="PF06821">
    <property type="entry name" value="Ser_hydrolase"/>
    <property type="match status" value="1"/>
</dbReference>
<sequence length="181" mass="20738">MKELYLIDGYGGSPKVNWLDWVGNQIGNDFQVKKVFVARPSEAIVDKFDRALVEQINEVEDAYFVCHSLGCVSLLRYLINSKRRPKGIIFVSPFDQHISEYDMFDDFFVHDSLEFVSMASHNSIVISGQDDPIIPWQFSQQIAKKLTIPFLLLPTGGHFRATEGVITLPEVISYINNHWKQ</sequence>
<organism evidence="1 2">
    <name type="scientific">Leuconostoc falkenbergense</name>
    <dbReference type="NCBI Taxonomy" id="2766470"/>
    <lineage>
        <taxon>Bacteria</taxon>
        <taxon>Bacillati</taxon>
        <taxon>Bacillota</taxon>
        <taxon>Bacilli</taxon>
        <taxon>Lactobacillales</taxon>
        <taxon>Lactobacillaceae</taxon>
        <taxon>Leuconostoc</taxon>
    </lineage>
</organism>
<evidence type="ECO:0000313" key="1">
    <source>
        <dbReference type="EMBL" id="MCX7579788.1"/>
    </source>
</evidence>
<dbReference type="PANTHER" id="PTHR15394:SF3">
    <property type="entry name" value="SERINE HYDROLASE RBBP9"/>
    <property type="match status" value="1"/>
</dbReference>
<dbReference type="AlphaFoldDB" id="A0A9X3IQ56"/>
<dbReference type="EMBL" id="QVOQ01000026">
    <property type="protein sequence ID" value="MCX7579788.1"/>
    <property type="molecule type" value="Genomic_DNA"/>
</dbReference>
<evidence type="ECO:0008006" key="3">
    <source>
        <dbReference type="Google" id="ProtNLM"/>
    </source>
</evidence>
<dbReference type="GO" id="GO:0016787">
    <property type="term" value="F:hydrolase activity"/>
    <property type="evidence" value="ECO:0007669"/>
    <property type="project" value="InterPro"/>
</dbReference>
<gene>
    <name evidence="1" type="ORF">D0502_10435</name>
</gene>
<name>A0A9X3IQ56_9LACO</name>
<proteinExistence type="predicted"/>
<protein>
    <recommendedName>
        <fullName evidence="3">Serine hydrolase family protein</fullName>
    </recommendedName>
</protein>
<dbReference type="PANTHER" id="PTHR15394">
    <property type="entry name" value="SERINE HYDROLASE RBBP9"/>
    <property type="match status" value="1"/>
</dbReference>
<comment type="caution">
    <text evidence="1">The sequence shown here is derived from an EMBL/GenBank/DDBJ whole genome shotgun (WGS) entry which is preliminary data.</text>
</comment>
<dbReference type="InterPro" id="IPR010662">
    <property type="entry name" value="RBBP9/YdeN"/>
</dbReference>
<accession>A0A9X3IQ56</accession>
<evidence type="ECO:0000313" key="2">
    <source>
        <dbReference type="Proteomes" id="UP001080333"/>
    </source>
</evidence>